<keyword evidence="1" id="KW-0812">Transmembrane</keyword>
<evidence type="ECO:0000313" key="2">
    <source>
        <dbReference type="EMBL" id="JAE34683.1"/>
    </source>
</evidence>
<protein>
    <submittedName>
        <fullName evidence="2">Uncharacterized protein</fullName>
    </submittedName>
</protein>
<evidence type="ECO:0000256" key="1">
    <source>
        <dbReference type="SAM" id="Phobius"/>
    </source>
</evidence>
<accession>A0A0A9HP53</accession>
<keyword evidence="1" id="KW-0472">Membrane</keyword>
<name>A0A0A9HP53_ARUDO</name>
<reference evidence="2" key="2">
    <citation type="journal article" date="2015" name="Data Brief">
        <title>Shoot transcriptome of the giant reed, Arundo donax.</title>
        <authorList>
            <person name="Barrero R.A."/>
            <person name="Guerrero F.D."/>
            <person name="Moolhuijzen P."/>
            <person name="Goolsby J.A."/>
            <person name="Tidwell J."/>
            <person name="Bellgard S.E."/>
            <person name="Bellgard M.I."/>
        </authorList>
    </citation>
    <scope>NUCLEOTIDE SEQUENCE</scope>
    <source>
        <tissue evidence="2">Shoot tissue taken approximately 20 cm above the soil surface</tissue>
    </source>
</reference>
<organism evidence="2">
    <name type="scientific">Arundo donax</name>
    <name type="common">Giant reed</name>
    <name type="synonym">Donax arundinaceus</name>
    <dbReference type="NCBI Taxonomy" id="35708"/>
    <lineage>
        <taxon>Eukaryota</taxon>
        <taxon>Viridiplantae</taxon>
        <taxon>Streptophyta</taxon>
        <taxon>Embryophyta</taxon>
        <taxon>Tracheophyta</taxon>
        <taxon>Spermatophyta</taxon>
        <taxon>Magnoliopsida</taxon>
        <taxon>Liliopsida</taxon>
        <taxon>Poales</taxon>
        <taxon>Poaceae</taxon>
        <taxon>PACMAD clade</taxon>
        <taxon>Arundinoideae</taxon>
        <taxon>Arundineae</taxon>
        <taxon>Arundo</taxon>
    </lineage>
</organism>
<reference evidence="2" key="1">
    <citation type="submission" date="2014-09" db="EMBL/GenBank/DDBJ databases">
        <authorList>
            <person name="Magalhaes I.L.F."/>
            <person name="Oliveira U."/>
            <person name="Santos F.R."/>
            <person name="Vidigal T.H.D.A."/>
            <person name="Brescovit A.D."/>
            <person name="Santos A.J."/>
        </authorList>
    </citation>
    <scope>NUCLEOTIDE SEQUENCE</scope>
    <source>
        <tissue evidence="2">Shoot tissue taken approximately 20 cm above the soil surface</tissue>
    </source>
</reference>
<proteinExistence type="predicted"/>
<dbReference type="AlphaFoldDB" id="A0A0A9HP53"/>
<keyword evidence="1" id="KW-1133">Transmembrane helix</keyword>
<sequence length="38" mass="4531">MKYIHAYHLINMPSLLIIMSPKFVYLNAQSDSRRPLIR</sequence>
<dbReference type="EMBL" id="GBRH01163213">
    <property type="protein sequence ID" value="JAE34683.1"/>
    <property type="molecule type" value="Transcribed_RNA"/>
</dbReference>
<feature type="transmembrane region" description="Helical" evidence="1">
    <location>
        <begin position="6"/>
        <end position="28"/>
    </location>
</feature>